<name>A0A2S1LMN7_9FLAO</name>
<dbReference type="CDD" id="cd21608">
    <property type="entry name" value="RRM2_NsCP33_like"/>
    <property type="match status" value="1"/>
</dbReference>
<dbReference type="KEGG" id="fki:FK004_07065"/>
<sequence length="135" mass="14179">MNIFVGSLPFSIEEADLRESFEAYGAVDSVKIITDKFTGRSKGFGFVEMPNDEEAQKAIDELNGATVQGRAIVVNKSEPKPEGERRSFGGGGNSRGGSDFRGGNSRGGSDYRGGNDRNSGGGYNKGGNGGNRGGY</sequence>
<dbReference type="InterPro" id="IPR048289">
    <property type="entry name" value="RRM2_NsCP33-like"/>
</dbReference>
<reference evidence="4 5" key="1">
    <citation type="submission" date="2017-04" db="EMBL/GenBank/DDBJ databases">
        <title>Complete genome sequence of Flavobacterium kingsejong AJ004.</title>
        <authorList>
            <person name="Lee P.C."/>
        </authorList>
    </citation>
    <scope>NUCLEOTIDE SEQUENCE [LARGE SCALE GENOMIC DNA]</scope>
    <source>
        <strain evidence="4 5">AJ004</strain>
    </source>
</reference>
<dbReference type="InterPro" id="IPR035979">
    <property type="entry name" value="RBD_domain_sf"/>
</dbReference>
<dbReference type="EMBL" id="CP020919">
    <property type="protein sequence ID" value="AWG25007.1"/>
    <property type="molecule type" value="Genomic_DNA"/>
</dbReference>
<feature type="compositionally biased region" description="Gly residues" evidence="2">
    <location>
        <begin position="119"/>
        <end position="135"/>
    </location>
</feature>
<dbReference type="OrthoDB" id="9798855at2"/>
<dbReference type="Proteomes" id="UP000244677">
    <property type="component" value="Chromosome"/>
</dbReference>
<dbReference type="AlphaFoldDB" id="A0A2S1LMN7"/>
<dbReference type="InterPro" id="IPR052462">
    <property type="entry name" value="SLIRP/GR-RBP-like"/>
</dbReference>
<dbReference type="GO" id="GO:0003723">
    <property type="term" value="F:RNA binding"/>
    <property type="evidence" value="ECO:0007669"/>
    <property type="project" value="UniProtKB-KW"/>
</dbReference>
<keyword evidence="1" id="KW-0694">RNA-binding</keyword>
<dbReference type="InterPro" id="IPR012677">
    <property type="entry name" value="Nucleotide-bd_a/b_plait_sf"/>
</dbReference>
<protein>
    <submittedName>
        <fullName evidence="4">RNA-binding protein</fullName>
    </submittedName>
</protein>
<dbReference type="SMART" id="SM00360">
    <property type="entry name" value="RRM"/>
    <property type="match status" value="1"/>
</dbReference>
<keyword evidence="5" id="KW-1185">Reference proteome</keyword>
<feature type="compositionally biased region" description="Basic and acidic residues" evidence="2">
    <location>
        <begin position="77"/>
        <end position="87"/>
    </location>
</feature>
<dbReference type="PANTHER" id="PTHR48027">
    <property type="entry name" value="HETEROGENEOUS NUCLEAR RIBONUCLEOPROTEIN 87F-RELATED"/>
    <property type="match status" value="1"/>
</dbReference>
<evidence type="ECO:0000313" key="4">
    <source>
        <dbReference type="EMBL" id="AWG25007.1"/>
    </source>
</evidence>
<dbReference type="Pfam" id="PF00076">
    <property type="entry name" value="RRM_1"/>
    <property type="match status" value="1"/>
</dbReference>
<dbReference type="InterPro" id="IPR000504">
    <property type="entry name" value="RRM_dom"/>
</dbReference>
<feature type="domain" description="RRM" evidence="3">
    <location>
        <begin position="1"/>
        <end position="79"/>
    </location>
</feature>
<dbReference type="RefSeq" id="WP_108736628.1">
    <property type="nucleotide sequence ID" value="NZ_CP020919.1"/>
</dbReference>
<accession>A0A2S1LMN7</accession>
<evidence type="ECO:0000313" key="5">
    <source>
        <dbReference type="Proteomes" id="UP000244677"/>
    </source>
</evidence>
<evidence type="ECO:0000256" key="2">
    <source>
        <dbReference type="SAM" id="MobiDB-lite"/>
    </source>
</evidence>
<proteinExistence type="predicted"/>
<dbReference type="SUPFAM" id="SSF54928">
    <property type="entry name" value="RNA-binding domain, RBD"/>
    <property type="match status" value="1"/>
</dbReference>
<dbReference type="Gene3D" id="3.30.70.330">
    <property type="match status" value="1"/>
</dbReference>
<gene>
    <name evidence="4" type="ORF">FK004_07065</name>
</gene>
<organism evidence="4 5">
    <name type="scientific">Flavobacterium kingsejongi</name>
    <dbReference type="NCBI Taxonomy" id="1678728"/>
    <lineage>
        <taxon>Bacteria</taxon>
        <taxon>Pseudomonadati</taxon>
        <taxon>Bacteroidota</taxon>
        <taxon>Flavobacteriia</taxon>
        <taxon>Flavobacteriales</taxon>
        <taxon>Flavobacteriaceae</taxon>
        <taxon>Flavobacterium</taxon>
    </lineage>
</organism>
<evidence type="ECO:0000256" key="1">
    <source>
        <dbReference type="ARBA" id="ARBA00022884"/>
    </source>
</evidence>
<dbReference type="PROSITE" id="PS50102">
    <property type="entry name" value="RRM"/>
    <property type="match status" value="1"/>
</dbReference>
<feature type="region of interest" description="Disordered" evidence="2">
    <location>
        <begin position="70"/>
        <end position="135"/>
    </location>
</feature>
<evidence type="ECO:0000259" key="3">
    <source>
        <dbReference type="PROSITE" id="PS50102"/>
    </source>
</evidence>